<evidence type="ECO:0000256" key="5">
    <source>
        <dbReference type="ARBA" id="ARBA00023054"/>
    </source>
</evidence>
<dbReference type="PROSITE" id="PS50082">
    <property type="entry name" value="WD_REPEATS_2"/>
    <property type="match status" value="1"/>
</dbReference>
<dbReference type="PANTHER" id="PTHR14885">
    <property type="entry name" value="CILIA- AND FLAGELLA-ASSOCIATED PROTEIN 43-RELATED"/>
    <property type="match status" value="1"/>
</dbReference>
<evidence type="ECO:0000256" key="7">
    <source>
        <dbReference type="ARBA" id="ARBA00023273"/>
    </source>
</evidence>
<keyword evidence="2" id="KW-0963">Cytoplasm</keyword>
<dbReference type="AlphaFoldDB" id="A0A177B2G1"/>
<keyword evidence="6" id="KW-0206">Cytoskeleton</keyword>
<dbReference type="InterPro" id="IPR015943">
    <property type="entry name" value="WD40/YVTN_repeat-like_dom_sf"/>
</dbReference>
<dbReference type="Gene3D" id="2.130.10.10">
    <property type="entry name" value="YVTN repeat-like/Quinoprotein amine dehydrogenase"/>
    <property type="match status" value="2"/>
</dbReference>
<feature type="non-terminal residue" evidence="9">
    <location>
        <position position="712"/>
    </location>
</feature>
<dbReference type="Pfam" id="PF00400">
    <property type="entry name" value="WD40"/>
    <property type="match status" value="1"/>
</dbReference>
<protein>
    <submittedName>
        <fullName evidence="9">WD repeat-containing protein 52</fullName>
    </submittedName>
</protein>
<evidence type="ECO:0000256" key="6">
    <source>
        <dbReference type="ARBA" id="ARBA00023212"/>
    </source>
</evidence>
<keyword evidence="5" id="KW-0175">Coiled coil</keyword>
<evidence type="ECO:0000313" key="10">
    <source>
        <dbReference type="Proteomes" id="UP000078046"/>
    </source>
</evidence>
<evidence type="ECO:0000256" key="2">
    <source>
        <dbReference type="ARBA" id="ARBA00022490"/>
    </source>
</evidence>
<gene>
    <name evidence="9" type="ORF">A3Q56_04493</name>
</gene>
<dbReference type="GO" id="GO:0005930">
    <property type="term" value="C:axoneme"/>
    <property type="evidence" value="ECO:0007669"/>
    <property type="project" value="UniProtKB-SubCell"/>
</dbReference>
<evidence type="ECO:0000256" key="4">
    <source>
        <dbReference type="ARBA" id="ARBA00022737"/>
    </source>
</evidence>
<dbReference type="SMART" id="SM00320">
    <property type="entry name" value="WD40"/>
    <property type="match status" value="5"/>
</dbReference>
<dbReference type="InterPro" id="IPR001680">
    <property type="entry name" value="WD40_rpt"/>
</dbReference>
<feature type="repeat" description="WD" evidence="8">
    <location>
        <begin position="373"/>
        <end position="414"/>
    </location>
</feature>
<sequence>MSYDYDSLVSTAHSSNPDVFHPNIYNFKHSLGYDCKGKKNLCILDATHIGYIAGNYFISLNIKTNEKLYIRSMSGQGMSCLAMNLTHQNLAIGETGDMPNINIFNHTGGKDFKLVKQLHSGAIKTYRCMNFNLEGNLLASVGGNPDYMLTIWNWKEEIIMLRSKAFSQDVYRVSFSSELDGQLTTSGISHIKYVVNTKHFNIVNRFWKMASTFTGLKLQGEVGRFGKTEISDIDGYIELPDGKVLSGSEWGNMILWDGSLIKVEICRNDNKFCHNGKIMQILMDEGELITIGSDGYIKVWDFEKIDSADVSDGSSFFQMEPMNEMLVNKHAQIMTIEKSIDESSIWYAQDSNGGIWKLDLSFSFTSLAPEKMYSHHTGIVKGCSPSPSTYTVATIGEDGSLRVYDILNGSLIAETFSANKGTSVLWIEENSIFSENCIASGYSDGILRFFTLDIGKIDPNKRLSEHHTMKYALKLIHICKPHTSDIEYIATFSKKSNGKTYMVTSSKDKTIFLFEIAEKKLIPIGFINTESVVTFVDWKNDKILASCKDGRVLKIDDIKFSEIHIKDTFCIDKWCSKTVHTFTSIKSKVEHASLLEKKEKENLEQRKIKKKELQRKRDLGVEIEDEEIQSESESINEWREYIPAEPSSVLFGIWDSNSFDEGYYISMDKYDGGYLYKKSFNAQYNKKNLMNKNVYSGSEPIEIFQATNVSIS</sequence>
<keyword evidence="4" id="KW-0677">Repeat</keyword>
<comment type="subcellular location">
    <subcellularLocation>
        <location evidence="1">Cytoplasm</location>
        <location evidence="1">Cytoskeleton</location>
        <location evidence="1">Cilium axoneme</location>
    </subcellularLocation>
</comment>
<evidence type="ECO:0000256" key="3">
    <source>
        <dbReference type="ARBA" id="ARBA00022574"/>
    </source>
</evidence>
<dbReference type="EMBL" id="LWCA01000573">
    <property type="protein sequence ID" value="OAF67801.1"/>
    <property type="molecule type" value="Genomic_DNA"/>
</dbReference>
<name>A0A177B2G1_9BILA</name>
<dbReference type="SUPFAM" id="SSF50978">
    <property type="entry name" value="WD40 repeat-like"/>
    <property type="match status" value="1"/>
</dbReference>
<dbReference type="Proteomes" id="UP000078046">
    <property type="component" value="Unassembled WGS sequence"/>
</dbReference>
<reference evidence="9 10" key="1">
    <citation type="submission" date="2016-04" db="EMBL/GenBank/DDBJ databases">
        <title>The genome of Intoshia linei affirms orthonectids as highly simplified spiralians.</title>
        <authorList>
            <person name="Mikhailov K.V."/>
            <person name="Slusarev G.S."/>
            <person name="Nikitin M.A."/>
            <person name="Logacheva M.D."/>
            <person name="Penin A."/>
            <person name="Aleoshin V."/>
            <person name="Panchin Y.V."/>
        </authorList>
    </citation>
    <scope>NUCLEOTIDE SEQUENCE [LARGE SCALE GENOMIC DNA]</scope>
    <source>
        <strain evidence="9">Intl2013</strain>
        <tissue evidence="9">Whole animal</tissue>
    </source>
</reference>
<dbReference type="OrthoDB" id="1935234at2759"/>
<evidence type="ECO:0000256" key="1">
    <source>
        <dbReference type="ARBA" id="ARBA00004430"/>
    </source>
</evidence>
<dbReference type="GO" id="GO:0003341">
    <property type="term" value="P:cilium movement"/>
    <property type="evidence" value="ECO:0007669"/>
    <property type="project" value="UniProtKB-ARBA"/>
</dbReference>
<dbReference type="InterPro" id="IPR036322">
    <property type="entry name" value="WD40_repeat_dom_sf"/>
</dbReference>
<evidence type="ECO:0000256" key="8">
    <source>
        <dbReference type="PROSITE-ProRule" id="PRU00221"/>
    </source>
</evidence>
<keyword evidence="7" id="KW-0966">Cell projection</keyword>
<keyword evidence="3 8" id="KW-0853">WD repeat</keyword>
<proteinExistence type="predicted"/>
<accession>A0A177B2G1</accession>
<organism evidence="9 10">
    <name type="scientific">Intoshia linei</name>
    <dbReference type="NCBI Taxonomy" id="1819745"/>
    <lineage>
        <taxon>Eukaryota</taxon>
        <taxon>Metazoa</taxon>
        <taxon>Spiralia</taxon>
        <taxon>Lophotrochozoa</taxon>
        <taxon>Mesozoa</taxon>
        <taxon>Orthonectida</taxon>
        <taxon>Rhopaluridae</taxon>
        <taxon>Intoshia</taxon>
    </lineage>
</organism>
<comment type="caution">
    <text evidence="9">The sequence shown here is derived from an EMBL/GenBank/DDBJ whole genome shotgun (WGS) entry which is preliminary data.</text>
</comment>
<evidence type="ECO:0000313" key="9">
    <source>
        <dbReference type="EMBL" id="OAF67801.1"/>
    </source>
</evidence>
<keyword evidence="10" id="KW-1185">Reference proteome</keyword>
<dbReference type="PANTHER" id="PTHR14885:SF3">
    <property type="entry name" value="CILIA- AND FLAGELLA-ASSOCIATED PROTEIN 44"/>
    <property type="match status" value="1"/>
</dbReference>